<dbReference type="InterPro" id="IPR004701">
    <property type="entry name" value="PTS_EIIA_man-typ"/>
</dbReference>
<accession>A0A0C9PR13</accession>
<comment type="caution">
    <text evidence="11">The sequence shown here is derived from an EMBL/GenBank/DDBJ whole genome shotgun (WGS) entry which is preliminary data.</text>
</comment>
<dbReference type="GO" id="GO:0016020">
    <property type="term" value="C:membrane"/>
    <property type="evidence" value="ECO:0007669"/>
    <property type="project" value="InterPro"/>
</dbReference>
<protein>
    <submittedName>
        <fullName evidence="11">Phosphoenolpyruvate-dependent sugar phosphotransferase system EIIAB, mannose specific</fullName>
    </submittedName>
</protein>
<evidence type="ECO:0000256" key="4">
    <source>
        <dbReference type="ARBA" id="ARBA00022553"/>
    </source>
</evidence>
<dbReference type="GO" id="GO:0009401">
    <property type="term" value="P:phosphoenolpyruvate-dependent sugar phosphotransferase system"/>
    <property type="evidence" value="ECO:0007669"/>
    <property type="project" value="UniProtKB-KW"/>
</dbReference>
<keyword evidence="4" id="KW-0597">Phosphoprotein</keyword>
<dbReference type="SUPFAM" id="SSF53062">
    <property type="entry name" value="PTS system fructose IIA component-like"/>
    <property type="match status" value="1"/>
</dbReference>
<evidence type="ECO:0000256" key="5">
    <source>
        <dbReference type="ARBA" id="ARBA00022597"/>
    </source>
</evidence>
<dbReference type="PANTHER" id="PTHR33799:SF1">
    <property type="entry name" value="PTS SYSTEM MANNOSE-SPECIFIC EIIAB COMPONENT-RELATED"/>
    <property type="match status" value="1"/>
</dbReference>
<keyword evidence="11" id="KW-0670">Pyruvate</keyword>
<evidence type="ECO:0000256" key="8">
    <source>
        <dbReference type="ARBA" id="ARBA00022777"/>
    </source>
</evidence>
<organism evidence="11 12">
    <name type="scientific">Lacticaseibacillus paracasei NRIC 0644</name>
    <dbReference type="NCBI Taxonomy" id="1435038"/>
    <lineage>
        <taxon>Bacteria</taxon>
        <taxon>Bacillati</taxon>
        <taxon>Bacillota</taxon>
        <taxon>Bacilli</taxon>
        <taxon>Lactobacillales</taxon>
        <taxon>Lactobacillaceae</taxon>
        <taxon>Lacticaseibacillus</taxon>
    </lineage>
</organism>
<feature type="domain" description="PTS EIIB type-4" evidence="10">
    <location>
        <begin position="150"/>
        <end position="312"/>
    </location>
</feature>
<sequence>MYVFASHGDYAAATLASCELIAGKLSNFATVTFHDPMGLADLIAAYEALFAKETDPANFQIITDIPNGSPANAALQFKHKHPGVRVFSGLSLGLALALATGTPIAEALKESQAIAKELFLKGESEAEAPADTAVTSTEKAFVPAPENTNTGDPLINVRVDARLIHGQVATMWTRTLNATRIMVVDDQIVQSEVQKMTLKTAVPGGVHLSILTPSGAAKRILAGNYQGQRVFVIVRNPKALQEMVEAGVTLKAVNVGNISMAAGAKQIAKSVAVTPDNIAVFDYLTKHDVELYHQMVPNDQKVAFNTLLKNKA</sequence>
<dbReference type="AlphaFoldDB" id="A0A0C9PR13"/>
<keyword evidence="7" id="KW-0598">Phosphotransferase system</keyword>
<keyword evidence="6 11" id="KW-0808">Transferase</keyword>
<feature type="domain" description="PTS EIIA type-4" evidence="9">
    <location>
        <begin position="1"/>
        <end position="119"/>
    </location>
</feature>
<dbReference type="GO" id="GO:0008982">
    <property type="term" value="F:protein-N(PI)-phosphohistidine-sugar phosphotransferase activity"/>
    <property type="evidence" value="ECO:0007669"/>
    <property type="project" value="InterPro"/>
</dbReference>
<dbReference type="Pfam" id="PF03610">
    <property type="entry name" value="EIIA-man"/>
    <property type="match status" value="1"/>
</dbReference>
<dbReference type="Gene3D" id="3.40.50.510">
    <property type="entry name" value="Phosphotransferase system, mannose-type IIA component"/>
    <property type="match status" value="1"/>
</dbReference>
<evidence type="ECO:0000259" key="10">
    <source>
        <dbReference type="PROSITE" id="PS51101"/>
    </source>
</evidence>
<reference evidence="12" key="1">
    <citation type="submission" date="2014-05" db="EMBL/GenBank/DDBJ databases">
        <title>Whole genome sequencing of Lactobacillus casei NRIC0644.</title>
        <authorList>
            <person name="Atarashi H."/>
            <person name="Yoshida Y."/>
            <person name="Fujimura S."/>
            <person name="Tanaka N."/>
            <person name="Shiwa Y."/>
            <person name="Yoshikawa H."/>
            <person name="Okada S."/>
            <person name="Nakagawa J."/>
        </authorList>
    </citation>
    <scope>NUCLEOTIDE SEQUENCE [LARGE SCALE GENOMIC DNA]</scope>
    <source>
        <strain evidence="12">NRIC0644</strain>
    </source>
</reference>
<dbReference type="Gene3D" id="3.40.35.10">
    <property type="entry name" value="Phosphotransferase system, sorbose subfamily IIB component"/>
    <property type="match status" value="1"/>
</dbReference>
<comment type="subcellular location">
    <subcellularLocation>
        <location evidence="1">Cytoplasm</location>
    </subcellularLocation>
</comment>
<keyword evidence="5" id="KW-0762">Sugar transport</keyword>
<dbReference type="InterPro" id="IPR036667">
    <property type="entry name" value="PTS_IIB_sorbose-sp_sf"/>
</dbReference>
<dbReference type="SUPFAM" id="SSF52728">
    <property type="entry name" value="PTS IIb component"/>
    <property type="match status" value="1"/>
</dbReference>
<dbReference type="InterPro" id="IPR004720">
    <property type="entry name" value="PTS_IIB_sorbose-sp"/>
</dbReference>
<evidence type="ECO:0000259" key="9">
    <source>
        <dbReference type="PROSITE" id="PS51096"/>
    </source>
</evidence>
<name>A0A0C9PR13_LACPA</name>
<evidence type="ECO:0000313" key="12">
    <source>
        <dbReference type="Proteomes" id="UP000032552"/>
    </source>
</evidence>
<dbReference type="EMBL" id="BAYM01000158">
    <property type="protein sequence ID" value="GAN37426.1"/>
    <property type="molecule type" value="Genomic_DNA"/>
</dbReference>
<keyword evidence="3" id="KW-0963">Cytoplasm</keyword>
<keyword evidence="2" id="KW-0813">Transport</keyword>
<dbReference type="InterPro" id="IPR036662">
    <property type="entry name" value="PTS_EIIA_man-typ_sf"/>
</dbReference>
<dbReference type="GO" id="GO:0005737">
    <property type="term" value="C:cytoplasm"/>
    <property type="evidence" value="ECO:0007669"/>
    <property type="project" value="UniProtKB-SubCell"/>
</dbReference>
<evidence type="ECO:0000313" key="11">
    <source>
        <dbReference type="EMBL" id="GAN37426.1"/>
    </source>
</evidence>
<dbReference type="RefSeq" id="WP_003607311.1">
    <property type="nucleotide sequence ID" value="NZ_BAYM01000158.1"/>
</dbReference>
<dbReference type="InterPro" id="IPR051471">
    <property type="entry name" value="Bacterial_PTS_sugar_comp"/>
</dbReference>
<proteinExistence type="predicted"/>
<dbReference type="PROSITE" id="PS51096">
    <property type="entry name" value="PTS_EIIA_TYPE_4"/>
    <property type="match status" value="1"/>
</dbReference>
<dbReference type="Proteomes" id="UP000032552">
    <property type="component" value="Unassembled WGS sequence"/>
</dbReference>
<dbReference type="GO" id="GO:0016301">
    <property type="term" value="F:kinase activity"/>
    <property type="evidence" value="ECO:0007669"/>
    <property type="project" value="UniProtKB-KW"/>
</dbReference>
<evidence type="ECO:0000256" key="7">
    <source>
        <dbReference type="ARBA" id="ARBA00022683"/>
    </source>
</evidence>
<dbReference type="PROSITE" id="PS51101">
    <property type="entry name" value="PTS_EIIB_TYPE_4"/>
    <property type="match status" value="1"/>
</dbReference>
<keyword evidence="8" id="KW-0418">Kinase</keyword>
<dbReference type="PANTHER" id="PTHR33799">
    <property type="entry name" value="PTS PERMEASE-RELATED-RELATED"/>
    <property type="match status" value="1"/>
</dbReference>
<evidence type="ECO:0000256" key="3">
    <source>
        <dbReference type="ARBA" id="ARBA00022490"/>
    </source>
</evidence>
<dbReference type="Pfam" id="PF03830">
    <property type="entry name" value="PTSIIB_sorb"/>
    <property type="match status" value="1"/>
</dbReference>
<evidence type="ECO:0000256" key="1">
    <source>
        <dbReference type="ARBA" id="ARBA00004496"/>
    </source>
</evidence>
<evidence type="ECO:0000256" key="2">
    <source>
        <dbReference type="ARBA" id="ARBA00022448"/>
    </source>
</evidence>
<dbReference type="CDD" id="cd00001">
    <property type="entry name" value="PTS_IIB_man"/>
    <property type="match status" value="1"/>
</dbReference>
<evidence type="ECO:0000256" key="6">
    <source>
        <dbReference type="ARBA" id="ARBA00022679"/>
    </source>
</evidence>
<gene>
    <name evidence="11" type="ORF">LC0644_2015</name>
</gene>